<dbReference type="PRINTS" id="PR00194">
    <property type="entry name" value="TROPOMYOSIN"/>
</dbReference>
<dbReference type="STRING" id="32264.T1KZW1"/>
<dbReference type="Gene3D" id="1.20.5.340">
    <property type="match status" value="1"/>
</dbReference>
<dbReference type="InterPro" id="IPR000533">
    <property type="entry name" value="Tropomyosin"/>
</dbReference>
<sequence length="274" mass="31577">MEAIKKKMASIKIDKDNAMDRADAAEVSLREANARVSKAEEEIMILEKRLTQIQEDLVHATEQLAKTNEELESKEKNVHAAENEVATLSRKVQQLEEDLEKSEEGTKIAQVKFEQVSQAGDESERMRKMFEHRNTLDSERLKILESQLKDARTSLAKKVAEVEDDLERAEERAQTGELKILELEEELKVVSNNVKSLEVSEEKSMVKQDEYEERINDLKNQLREAETRADFAERAVQKLLKEVDRLEDQLAHEKEKSKSLTDEMDQTFAELTGY</sequence>
<evidence type="ECO:0000256" key="3">
    <source>
        <dbReference type="SAM" id="Coils"/>
    </source>
</evidence>
<evidence type="ECO:0000313" key="5">
    <source>
        <dbReference type="Proteomes" id="UP000015104"/>
    </source>
</evidence>
<dbReference type="FunFam" id="1.20.5.340:FF:000001">
    <property type="entry name" value="Tropomyosin alpha-1 chain isoform 2"/>
    <property type="match status" value="1"/>
</dbReference>
<proteinExistence type="inferred from homology"/>
<comment type="similarity">
    <text evidence="1">Belongs to the tropomyosin family.</text>
</comment>
<dbReference type="SUPFAM" id="SSF57997">
    <property type="entry name" value="Tropomyosin"/>
    <property type="match status" value="1"/>
</dbReference>
<protein>
    <recommendedName>
        <fullName evidence="6">Tropomyosin</fullName>
    </recommendedName>
</protein>
<evidence type="ECO:0008006" key="6">
    <source>
        <dbReference type="Google" id="ProtNLM"/>
    </source>
</evidence>
<evidence type="ECO:0000256" key="1">
    <source>
        <dbReference type="ARBA" id="ARBA00009036"/>
    </source>
</evidence>
<dbReference type="Pfam" id="PF00261">
    <property type="entry name" value="Tropomyosin"/>
    <property type="match status" value="1"/>
</dbReference>
<keyword evidence="5" id="KW-1185">Reference proteome</keyword>
<dbReference type="EnsemblMetazoa" id="tetur29g00290.1">
    <property type="protein sequence ID" value="tetur29g00290.1"/>
    <property type="gene ID" value="tetur29g00290"/>
</dbReference>
<feature type="coiled-coil region" evidence="3">
    <location>
        <begin position="1"/>
        <end position="112"/>
    </location>
</feature>
<name>T1KZW1_TETUR</name>
<reference evidence="5" key="1">
    <citation type="submission" date="2011-08" db="EMBL/GenBank/DDBJ databases">
        <authorList>
            <person name="Rombauts S."/>
        </authorList>
    </citation>
    <scope>NUCLEOTIDE SEQUENCE</scope>
    <source>
        <strain evidence="5">London</strain>
    </source>
</reference>
<evidence type="ECO:0000313" key="4">
    <source>
        <dbReference type="EnsemblMetazoa" id="tetur29g00290.1"/>
    </source>
</evidence>
<accession>T1KZW1</accession>
<keyword evidence="2 3" id="KW-0175">Coiled coil</keyword>
<dbReference type="Proteomes" id="UP000015104">
    <property type="component" value="Unassembled WGS sequence"/>
</dbReference>
<dbReference type="FunFam" id="1.20.5.170:FF:000001">
    <property type="entry name" value="Tropomyosin alpha-1 chain isoform 1"/>
    <property type="match status" value="1"/>
</dbReference>
<dbReference type="EMBL" id="CAEY01000758">
    <property type="status" value="NOT_ANNOTATED_CDS"/>
    <property type="molecule type" value="Genomic_DNA"/>
</dbReference>
<reference evidence="4" key="2">
    <citation type="submission" date="2015-06" db="UniProtKB">
        <authorList>
            <consortium name="EnsemblMetazoa"/>
        </authorList>
    </citation>
    <scope>IDENTIFICATION</scope>
</reference>
<evidence type="ECO:0000256" key="2">
    <source>
        <dbReference type="ARBA" id="ARBA00023054"/>
    </source>
</evidence>
<feature type="coiled-coil region" evidence="3">
    <location>
        <begin position="141"/>
        <end position="263"/>
    </location>
</feature>
<dbReference type="eggNOG" id="KOG1003">
    <property type="taxonomic scope" value="Eukaryota"/>
</dbReference>
<dbReference type="PANTHER" id="PTHR19269">
    <property type="entry name" value="TROPOMYOSIN"/>
    <property type="match status" value="1"/>
</dbReference>
<dbReference type="AlphaFoldDB" id="T1KZW1"/>
<dbReference type="Gene3D" id="1.20.5.170">
    <property type="match status" value="1"/>
</dbReference>
<dbReference type="HOGENOM" id="CLU_055027_0_2_1"/>
<organism evidence="4 5">
    <name type="scientific">Tetranychus urticae</name>
    <name type="common">Two-spotted spider mite</name>
    <dbReference type="NCBI Taxonomy" id="32264"/>
    <lineage>
        <taxon>Eukaryota</taxon>
        <taxon>Metazoa</taxon>
        <taxon>Ecdysozoa</taxon>
        <taxon>Arthropoda</taxon>
        <taxon>Chelicerata</taxon>
        <taxon>Arachnida</taxon>
        <taxon>Acari</taxon>
        <taxon>Acariformes</taxon>
        <taxon>Trombidiformes</taxon>
        <taxon>Prostigmata</taxon>
        <taxon>Eleutherengona</taxon>
        <taxon>Raphignathae</taxon>
        <taxon>Tetranychoidea</taxon>
        <taxon>Tetranychidae</taxon>
        <taxon>Tetranychus</taxon>
    </lineage>
</organism>